<dbReference type="AlphaFoldDB" id="A0A1J0GHP5"/>
<dbReference type="EMBL" id="CP015756">
    <property type="protein sequence ID" value="APC40845.1"/>
    <property type="molecule type" value="Genomic_DNA"/>
</dbReference>
<evidence type="ECO:0000313" key="2">
    <source>
        <dbReference type="Proteomes" id="UP000182569"/>
    </source>
</evidence>
<organism evidence="1 2">
    <name type="scientific">Clostridium estertheticum subsp. estertheticum</name>
    <dbReference type="NCBI Taxonomy" id="1552"/>
    <lineage>
        <taxon>Bacteria</taxon>
        <taxon>Bacillati</taxon>
        <taxon>Bacillota</taxon>
        <taxon>Clostridia</taxon>
        <taxon>Eubacteriales</taxon>
        <taxon>Clostridiaceae</taxon>
        <taxon>Clostridium</taxon>
    </lineage>
</organism>
<accession>A0A1J0GHP5</accession>
<protein>
    <submittedName>
        <fullName evidence="1">Phosphoglycerate mutase</fullName>
    </submittedName>
</protein>
<keyword evidence="2" id="KW-1185">Reference proteome</keyword>
<proteinExistence type="predicted"/>
<dbReference type="OrthoDB" id="1680942at2"/>
<dbReference type="CDD" id="cd07067">
    <property type="entry name" value="HP_PGM_like"/>
    <property type="match status" value="1"/>
</dbReference>
<dbReference type="KEGG" id="ceu:A7L45_12585"/>
<dbReference type="Proteomes" id="UP000182569">
    <property type="component" value="Chromosome"/>
</dbReference>
<dbReference type="SUPFAM" id="SSF53254">
    <property type="entry name" value="Phosphoglycerate mutase-like"/>
    <property type="match status" value="1"/>
</dbReference>
<dbReference type="STRING" id="1552.A7L45_12585"/>
<dbReference type="InterPro" id="IPR013078">
    <property type="entry name" value="His_Pase_superF_clade-1"/>
</dbReference>
<name>A0A1J0GHP5_9CLOT</name>
<sequence>MNIGLVRHFKVNFYTKMFMSSADFKQWVKQYDNSDVIENKFKIGDIKWDKCFSSDLSRAIKTSQSIFKGEIIKTKLLREVPIAPIFNTNIKIPYIFWCISGRFAWFFQCKSQTENKKDTQKRVNEFLDSIKDESSNNILIVCHGFFMNTLQKELKSRGVTGRTIRTPKNGTLYLYKK</sequence>
<dbReference type="InterPro" id="IPR029033">
    <property type="entry name" value="His_PPase_superfam"/>
</dbReference>
<evidence type="ECO:0000313" key="1">
    <source>
        <dbReference type="EMBL" id="APC40845.1"/>
    </source>
</evidence>
<dbReference type="Pfam" id="PF00300">
    <property type="entry name" value="His_Phos_1"/>
    <property type="match status" value="1"/>
</dbReference>
<reference evidence="2" key="1">
    <citation type="journal article" date="2016" name="Front. Microbiol.">
        <title>Complete Genome Sequence of Clostridium estertheticum DSM 8809, a Microbe Identified in Spoiled Vacuum Packed Beef.</title>
        <authorList>
            <person name="Yu Z."/>
            <person name="Gunn L."/>
            <person name="Brennan E."/>
            <person name="Reid R."/>
            <person name="Wall P.G."/>
            <person name="Gaora O.P."/>
            <person name="Hurley D."/>
            <person name="Bolton D."/>
            <person name="Fanning S."/>
        </authorList>
    </citation>
    <scope>NUCLEOTIDE SEQUENCE [LARGE SCALE GENOMIC DNA]</scope>
    <source>
        <strain evidence="2">DSM 8809</strain>
    </source>
</reference>
<dbReference type="Gene3D" id="3.40.50.1240">
    <property type="entry name" value="Phosphoglycerate mutase-like"/>
    <property type="match status" value="1"/>
</dbReference>
<dbReference type="RefSeq" id="WP_071613137.1">
    <property type="nucleotide sequence ID" value="NZ_CP015756.1"/>
</dbReference>
<gene>
    <name evidence="1" type="ORF">A7L45_12585</name>
</gene>